<accession>A0A1D8AT41</accession>
<dbReference type="RefSeq" id="WP_157772249.1">
    <property type="nucleotide sequence ID" value="NZ_CP016094.1"/>
</dbReference>
<dbReference type="AlphaFoldDB" id="A0A1D8AT41"/>
<proteinExistence type="predicted"/>
<sequence>MNPDNSARPGQKLPGALPPAAERLEAYIAAGQVIEFERGFPDKEFPYVICSMWGAVPTNELFVRLTNGDVSFIDCVRSPLEVPAMGDRVFGMDVEDANAAGALADRIWERHKHQLIRKEGP</sequence>
<evidence type="ECO:0000313" key="1">
    <source>
        <dbReference type="EMBL" id="AOS44063.1"/>
    </source>
</evidence>
<keyword evidence="2" id="KW-1185">Reference proteome</keyword>
<gene>
    <name evidence="1" type="ORF">Verru16b_01124</name>
</gene>
<reference evidence="1 2" key="1">
    <citation type="submission" date="2016-06" db="EMBL/GenBank/DDBJ databases">
        <title>Three novel species with peptidoglycan cell walls form the new genus Lacunisphaera gen. nov. in the family Opitutaceae of the verrucomicrobial subdivision 4.</title>
        <authorList>
            <person name="Rast P."/>
            <person name="Gloeckner I."/>
            <person name="Jogler M."/>
            <person name="Boedeker C."/>
            <person name="Jeske O."/>
            <person name="Wiegand S."/>
            <person name="Reinhardt R."/>
            <person name="Schumann P."/>
            <person name="Rohde M."/>
            <person name="Spring S."/>
            <person name="Gloeckner F.O."/>
            <person name="Jogler C."/>
        </authorList>
    </citation>
    <scope>NUCLEOTIDE SEQUENCE [LARGE SCALE GENOMIC DNA]</scope>
    <source>
        <strain evidence="1 2">IG16b</strain>
    </source>
</reference>
<dbReference type="KEGG" id="obg:Verru16b_01124"/>
<protein>
    <submittedName>
        <fullName evidence="1">Uncharacterized protein</fullName>
    </submittedName>
</protein>
<dbReference type="Proteomes" id="UP000095228">
    <property type="component" value="Chromosome"/>
</dbReference>
<evidence type="ECO:0000313" key="2">
    <source>
        <dbReference type="Proteomes" id="UP000095228"/>
    </source>
</evidence>
<dbReference type="EMBL" id="CP016094">
    <property type="protein sequence ID" value="AOS44063.1"/>
    <property type="molecule type" value="Genomic_DNA"/>
</dbReference>
<dbReference type="OrthoDB" id="196412at2"/>
<organism evidence="1 2">
    <name type="scientific">Lacunisphaera limnophila</name>
    <dbReference type="NCBI Taxonomy" id="1838286"/>
    <lineage>
        <taxon>Bacteria</taxon>
        <taxon>Pseudomonadati</taxon>
        <taxon>Verrucomicrobiota</taxon>
        <taxon>Opitutia</taxon>
        <taxon>Opitutales</taxon>
        <taxon>Opitutaceae</taxon>
        <taxon>Lacunisphaera</taxon>
    </lineage>
</organism>
<name>A0A1D8AT41_9BACT</name>